<dbReference type="HOGENOM" id="CLU_038154_0_0_12"/>
<dbReference type="Gene3D" id="2.60.40.10">
    <property type="entry name" value="Immunoglobulins"/>
    <property type="match status" value="1"/>
</dbReference>
<dbReference type="InterPro" id="IPR036116">
    <property type="entry name" value="FN3_sf"/>
</dbReference>
<dbReference type="EMBL" id="CP002116">
    <property type="protein sequence ID" value="ADK83158.1"/>
    <property type="molecule type" value="Genomic_DNA"/>
</dbReference>
<feature type="domain" description="Fibronectin type-III" evidence="2">
    <location>
        <begin position="415"/>
        <end position="518"/>
    </location>
</feature>
<evidence type="ECO:0000313" key="4">
    <source>
        <dbReference type="Proteomes" id="UP000002318"/>
    </source>
</evidence>
<proteinExistence type="predicted"/>
<dbReference type="Proteomes" id="UP000002318">
    <property type="component" value="Chromosome"/>
</dbReference>
<name>E1R9I9_SEDSS</name>
<dbReference type="InterPro" id="IPR003961">
    <property type="entry name" value="FN3_dom"/>
</dbReference>
<dbReference type="SUPFAM" id="SSF49899">
    <property type="entry name" value="Concanavalin A-like lectins/glucanases"/>
    <property type="match status" value="1"/>
</dbReference>
<dbReference type="eggNOG" id="COG4733">
    <property type="taxonomic scope" value="Bacteria"/>
</dbReference>
<protein>
    <submittedName>
        <fullName evidence="3">Fibronectin type III domain protein</fullName>
    </submittedName>
</protein>
<sequence>MKTRDVLLNQIVRIVFLTAVWAILPLPLSASEVSIGRSAGWASLCLLSRTTLRVPSGSGETVIGGNRISFEEKSQQVLMLDEDSYRPDTNTDLLLHFDRRNEVNGGLYRLMEDGAHYPRTERKFGPGAALFRKMENEIALMPEASSLLYPDTLWSDFTIEFWLRPQYLEQGETILLWQSSRQIEKALAAQEIQVYVSGRSLTWRFDNIFLPPGNGPFSIEIEGRTPLVPEQWHHHSLCFNAKTGMLLYQVDGKDEAVRYITATGQEGSSVFLPYIGGPEAEPLRLGTGYTGFLDELRISKTLIETSHLKPYPLKSGTAETIPIDLGGKHARVVSIETDSSIEGMSRIGYFYRQSNTKSDYEELEGAWKPFVPGTPFPVESKGRFLQLRFELFPDSTGSKSPMLSEVHILYEQDPPPVPPSLINVVPEDGSLTISWNAVSAHDLSGYLLLYGTAPDDYRGSSAHEGISPINVGKNTSITLTGLENGTLYFFRIAAFDNDDPQRPGPLSREVYGRPTQNNTQGRP</sequence>
<feature type="region of interest" description="Disordered" evidence="1">
    <location>
        <begin position="500"/>
        <end position="523"/>
    </location>
</feature>
<dbReference type="PROSITE" id="PS50853">
    <property type="entry name" value="FN3"/>
    <property type="match status" value="1"/>
</dbReference>
<dbReference type="CDD" id="cd00063">
    <property type="entry name" value="FN3"/>
    <property type="match status" value="1"/>
</dbReference>
<evidence type="ECO:0000259" key="2">
    <source>
        <dbReference type="PROSITE" id="PS50853"/>
    </source>
</evidence>
<dbReference type="STRING" id="573413.Spirs_4076"/>
<organism evidence="3 4">
    <name type="scientific">Sediminispirochaeta smaragdinae (strain DSM 11293 / JCM 15392 / SEBR 4228)</name>
    <name type="common">Spirochaeta smaragdinae</name>
    <dbReference type="NCBI Taxonomy" id="573413"/>
    <lineage>
        <taxon>Bacteria</taxon>
        <taxon>Pseudomonadati</taxon>
        <taxon>Spirochaetota</taxon>
        <taxon>Spirochaetia</taxon>
        <taxon>Spirochaetales</taxon>
        <taxon>Spirochaetaceae</taxon>
        <taxon>Sediminispirochaeta</taxon>
    </lineage>
</organism>
<dbReference type="KEGG" id="ssm:Spirs_4076"/>
<gene>
    <name evidence="3" type="ordered locus">Spirs_4076</name>
</gene>
<reference evidence="3 4" key="1">
    <citation type="journal article" date="2010" name="Stand. Genomic Sci.">
        <title>Complete genome sequence of Spirochaeta smaragdinae type strain (SEBR 4228).</title>
        <authorList>
            <person name="Mavromatis K."/>
            <person name="Yasawong M."/>
            <person name="Chertkov O."/>
            <person name="Lapidus A."/>
            <person name="Lucas S."/>
            <person name="Nolan M."/>
            <person name="Del Rio T.G."/>
            <person name="Tice H."/>
            <person name="Cheng J.F."/>
            <person name="Pitluck S."/>
            <person name="Liolios K."/>
            <person name="Ivanova N."/>
            <person name="Tapia R."/>
            <person name="Han C."/>
            <person name="Bruce D."/>
            <person name="Goodwin L."/>
            <person name="Pati A."/>
            <person name="Chen A."/>
            <person name="Palaniappan K."/>
            <person name="Land M."/>
            <person name="Hauser L."/>
            <person name="Chang Y.J."/>
            <person name="Jeffries C.D."/>
            <person name="Detter J.C."/>
            <person name="Rohde M."/>
            <person name="Brambilla E."/>
            <person name="Spring S."/>
            <person name="Goker M."/>
            <person name="Sikorski J."/>
            <person name="Woyke T."/>
            <person name="Bristow J."/>
            <person name="Eisen J.A."/>
            <person name="Markowitz V."/>
            <person name="Hugenholtz P."/>
            <person name="Klenk H.P."/>
            <person name="Kyrpides N.C."/>
        </authorList>
    </citation>
    <scope>NUCLEOTIDE SEQUENCE [LARGE SCALE GENOMIC DNA]</scope>
    <source>
        <strain evidence="4">DSM 11293 / JCM 15392 / SEBR 4228</strain>
    </source>
</reference>
<accession>E1R9I9</accession>
<dbReference type="InterPro" id="IPR013320">
    <property type="entry name" value="ConA-like_dom_sf"/>
</dbReference>
<dbReference type="SMART" id="SM00060">
    <property type="entry name" value="FN3"/>
    <property type="match status" value="1"/>
</dbReference>
<dbReference type="Gene3D" id="2.60.120.200">
    <property type="match status" value="1"/>
</dbReference>
<evidence type="ECO:0000313" key="3">
    <source>
        <dbReference type="EMBL" id="ADK83158.1"/>
    </source>
</evidence>
<dbReference type="Pfam" id="PF13385">
    <property type="entry name" value="Laminin_G_3"/>
    <property type="match status" value="1"/>
</dbReference>
<dbReference type="AlphaFoldDB" id="E1R9I9"/>
<dbReference type="InterPro" id="IPR013783">
    <property type="entry name" value="Ig-like_fold"/>
</dbReference>
<feature type="compositionally biased region" description="Polar residues" evidence="1">
    <location>
        <begin position="514"/>
        <end position="523"/>
    </location>
</feature>
<keyword evidence="4" id="KW-1185">Reference proteome</keyword>
<dbReference type="SUPFAM" id="SSF49265">
    <property type="entry name" value="Fibronectin type III"/>
    <property type="match status" value="1"/>
</dbReference>
<evidence type="ECO:0000256" key="1">
    <source>
        <dbReference type="SAM" id="MobiDB-lite"/>
    </source>
</evidence>
<dbReference type="Pfam" id="PF00041">
    <property type="entry name" value="fn3"/>
    <property type="match status" value="1"/>
</dbReference>